<dbReference type="RefSeq" id="WP_153125358.1">
    <property type="nucleotide sequence ID" value="NZ_VZCB01000095.1"/>
</dbReference>
<sequence>MQQVNIQYYNSPCGEIILASVGDELCLCDWNEMPCAERNKLRLLKYIKAEFKIETSSILEQTKKQLDEYFTGNRKTFDIPLHPVGTDFQKKVWNALLDIPYSETRSYKEIAISMGTPNGTRAVAGAIGSNGISILIPCHRVIGSNHSLTGFAGGLATKRFLLELEAEQKQHKMLIFK</sequence>
<dbReference type="NCBIfam" id="TIGR00589">
    <property type="entry name" value="ogt"/>
    <property type="match status" value="1"/>
</dbReference>
<dbReference type="InterPro" id="IPR023546">
    <property type="entry name" value="MGMT"/>
</dbReference>
<dbReference type="Gene3D" id="1.10.10.10">
    <property type="entry name" value="Winged helix-like DNA-binding domain superfamily/Winged helix DNA-binding domain"/>
    <property type="match status" value="1"/>
</dbReference>
<keyword evidence="7 9" id="KW-0234">DNA repair</keyword>
<dbReference type="FunFam" id="1.10.10.10:FF:000214">
    <property type="entry name" value="Methylated-DNA--protein-cysteine methyltransferase"/>
    <property type="match status" value="1"/>
</dbReference>
<dbReference type="PANTHER" id="PTHR10815:SF5">
    <property type="entry name" value="METHYLATED-DNA--PROTEIN-CYSTEINE METHYLTRANSFERASE"/>
    <property type="match status" value="1"/>
</dbReference>
<dbReference type="GO" id="GO:0006307">
    <property type="term" value="P:DNA alkylation repair"/>
    <property type="evidence" value="ECO:0007669"/>
    <property type="project" value="UniProtKB-UniRule"/>
</dbReference>
<dbReference type="InterPro" id="IPR001497">
    <property type="entry name" value="MethylDNA_cys_MeTrfase_AS"/>
</dbReference>
<feature type="active site" description="Nucleophile; methyl group acceptor" evidence="9">
    <location>
        <position position="138"/>
    </location>
</feature>
<dbReference type="HAMAP" id="MF_00772">
    <property type="entry name" value="OGT"/>
    <property type="match status" value="1"/>
</dbReference>
<dbReference type="GO" id="GO:0003908">
    <property type="term" value="F:methylated-DNA-[protein]-cysteine S-methyltransferase activity"/>
    <property type="evidence" value="ECO:0007669"/>
    <property type="project" value="UniProtKB-UniRule"/>
</dbReference>
<dbReference type="PROSITE" id="PS00374">
    <property type="entry name" value="MGMT"/>
    <property type="match status" value="1"/>
</dbReference>
<dbReference type="SUPFAM" id="SSF53155">
    <property type="entry name" value="Methylated DNA-protein cysteine methyltransferase domain"/>
    <property type="match status" value="1"/>
</dbReference>
<gene>
    <name evidence="12" type="ORF">F7D73_13165</name>
</gene>
<keyword evidence="6 9" id="KW-0227">DNA damage</keyword>
<dbReference type="InterPro" id="IPR014048">
    <property type="entry name" value="MethylDNA_cys_MeTrfase_DNA-bd"/>
</dbReference>
<protein>
    <recommendedName>
        <fullName evidence="9">Methylated-DNA--protein-cysteine methyltransferase</fullName>
        <ecNumber evidence="9">2.1.1.63</ecNumber>
    </recommendedName>
    <alternativeName>
        <fullName evidence="9">6-O-methylguanine-DNA methyltransferase</fullName>
        <shortName evidence="9">MGMT</shortName>
    </alternativeName>
    <alternativeName>
        <fullName evidence="9">O-6-methylguanine-DNA-alkyltransferase</fullName>
    </alternativeName>
</protein>
<dbReference type="AlphaFoldDB" id="A0A6G1U2T6"/>
<evidence type="ECO:0000256" key="3">
    <source>
        <dbReference type="ARBA" id="ARBA00022490"/>
    </source>
</evidence>
<comment type="miscellaneous">
    <text evidence="9">This enzyme catalyzes only one turnover and therefore is not strictly catalytic. According to one definition, an enzyme is a biocatalyst that acts repeatedly and over many reaction cycles.</text>
</comment>
<evidence type="ECO:0000256" key="5">
    <source>
        <dbReference type="ARBA" id="ARBA00022679"/>
    </source>
</evidence>
<dbReference type="InterPro" id="IPR036631">
    <property type="entry name" value="MGMT_N_sf"/>
</dbReference>
<dbReference type="Gene3D" id="3.30.160.70">
    <property type="entry name" value="Methylated DNA-protein cysteine methyltransferase domain"/>
    <property type="match status" value="1"/>
</dbReference>
<dbReference type="InterPro" id="IPR036388">
    <property type="entry name" value="WH-like_DNA-bd_sf"/>
</dbReference>
<evidence type="ECO:0000256" key="4">
    <source>
        <dbReference type="ARBA" id="ARBA00022603"/>
    </source>
</evidence>
<dbReference type="EMBL" id="VZCB01000095">
    <property type="protein sequence ID" value="MQN81872.1"/>
    <property type="molecule type" value="Genomic_DNA"/>
</dbReference>
<dbReference type="GO" id="GO:0032259">
    <property type="term" value="P:methylation"/>
    <property type="evidence" value="ECO:0007669"/>
    <property type="project" value="UniProtKB-KW"/>
</dbReference>
<dbReference type="OrthoDB" id="9802228at2"/>
<dbReference type="Proteomes" id="UP000480425">
    <property type="component" value="Unassembled WGS sequence"/>
</dbReference>
<organism evidence="12 13">
    <name type="scientific">Segatella copri</name>
    <dbReference type="NCBI Taxonomy" id="165179"/>
    <lineage>
        <taxon>Bacteria</taxon>
        <taxon>Pseudomonadati</taxon>
        <taxon>Bacteroidota</taxon>
        <taxon>Bacteroidia</taxon>
        <taxon>Bacteroidales</taxon>
        <taxon>Prevotellaceae</taxon>
        <taxon>Segatella</taxon>
    </lineage>
</organism>
<comment type="function">
    <text evidence="9">Involved in the cellular defense against the biological effects of O6-methylguanine (O6-MeG) and O4-methylthymine (O4-MeT) in DNA. Repairs the methylated nucleobase in DNA by stoichiometrically transferring the methyl group to a cysteine residue in the enzyme. This is a suicide reaction: the enzyme is irreversibly inactivated.</text>
</comment>
<comment type="catalytic activity">
    <reaction evidence="8 9">
        <text>a 6-O-methyl-2'-deoxyguanosine in DNA + L-cysteinyl-[protein] = S-methyl-L-cysteinyl-[protein] + a 2'-deoxyguanosine in DNA</text>
        <dbReference type="Rhea" id="RHEA:24000"/>
        <dbReference type="Rhea" id="RHEA-COMP:10131"/>
        <dbReference type="Rhea" id="RHEA-COMP:10132"/>
        <dbReference type="Rhea" id="RHEA-COMP:11367"/>
        <dbReference type="Rhea" id="RHEA-COMP:11368"/>
        <dbReference type="ChEBI" id="CHEBI:29950"/>
        <dbReference type="ChEBI" id="CHEBI:82612"/>
        <dbReference type="ChEBI" id="CHEBI:85445"/>
        <dbReference type="ChEBI" id="CHEBI:85448"/>
        <dbReference type="EC" id="2.1.1.63"/>
    </reaction>
</comment>
<evidence type="ECO:0000256" key="1">
    <source>
        <dbReference type="ARBA" id="ARBA00001286"/>
    </source>
</evidence>
<dbReference type="InterPro" id="IPR036217">
    <property type="entry name" value="MethylDNA_cys_MeTrfase_DNAb"/>
</dbReference>
<keyword evidence="4 9" id="KW-0489">Methyltransferase</keyword>
<evidence type="ECO:0000313" key="13">
    <source>
        <dbReference type="Proteomes" id="UP000480425"/>
    </source>
</evidence>
<dbReference type="EC" id="2.1.1.63" evidence="9"/>
<comment type="catalytic activity">
    <reaction evidence="1 9">
        <text>a 4-O-methyl-thymidine in DNA + L-cysteinyl-[protein] = a thymidine in DNA + S-methyl-L-cysteinyl-[protein]</text>
        <dbReference type="Rhea" id="RHEA:53428"/>
        <dbReference type="Rhea" id="RHEA-COMP:10131"/>
        <dbReference type="Rhea" id="RHEA-COMP:10132"/>
        <dbReference type="Rhea" id="RHEA-COMP:13555"/>
        <dbReference type="Rhea" id="RHEA-COMP:13556"/>
        <dbReference type="ChEBI" id="CHEBI:29950"/>
        <dbReference type="ChEBI" id="CHEBI:82612"/>
        <dbReference type="ChEBI" id="CHEBI:137386"/>
        <dbReference type="ChEBI" id="CHEBI:137387"/>
        <dbReference type="EC" id="2.1.1.63"/>
    </reaction>
</comment>
<evidence type="ECO:0000259" key="10">
    <source>
        <dbReference type="Pfam" id="PF01035"/>
    </source>
</evidence>
<feature type="domain" description="Methylated-DNA-[protein]-cysteine S-methyltransferase DNA binding" evidence="10">
    <location>
        <begin position="87"/>
        <end position="166"/>
    </location>
</feature>
<feature type="domain" description="Methylguanine DNA methyltransferase ribonuclease-like" evidence="11">
    <location>
        <begin position="7"/>
        <end position="82"/>
    </location>
</feature>
<comment type="similarity">
    <text evidence="2 9">Belongs to the MGMT family.</text>
</comment>
<proteinExistence type="inferred from homology"/>
<evidence type="ECO:0000256" key="2">
    <source>
        <dbReference type="ARBA" id="ARBA00008711"/>
    </source>
</evidence>
<dbReference type="SUPFAM" id="SSF46767">
    <property type="entry name" value="Methylated DNA-protein cysteine methyltransferase, C-terminal domain"/>
    <property type="match status" value="1"/>
</dbReference>
<comment type="caution">
    <text evidence="12">The sequence shown here is derived from an EMBL/GenBank/DDBJ whole genome shotgun (WGS) entry which is preliminary data.</text>
</comment>
<keyword evidence="5 9" id="KW-0808">Transferase</keyword>
<evidence type="ECO:0000256" key="8">
    <source>
        <dbReference type="ARBA" id="ARBA00049348"/>
    </source>
</evidence>
<evidence type="ECO:0000256" key="7">
    <source>
        <dbReference type="ARBA" id="ARBA00023204"/>
    </source>
</evidence>
<dbReference type="GO" id="GO:0005737">
    <property type="term" value="C:cytoplasm"/>
    <property type="evidence" value="ECO:0007669"/>
    <property type="project" value="UniProtKB-SubCell"/>
</dbReference>
<dbReference type="Pfam" id="PF02870">
    <property type="entry name" value="Methyltransf_1N"/>
    <property type="match status" value="1"/>
</dbReference>
<evidence type="ECO:0000256" key="9">
    <source>
        <dbReference type="HAMAP-Rule" id="MF_00772"/>
    </source>
</evidence>
<evidence type="ECO:0000256" key="6">
    <source>
        <dbReference type="ARBA" id="ARBA00022763"/>
    </source>
</evidence>
<accession>A0A6G1U2T6</accession>
<dbReference type="InterPro" id="IPR008332">
    <property type="entry name" value="MethylG_MeTrfase_N"/>
</dbReference>
<name>A0A6G1U2T6_9BACT</name>
<dbReference type="PANTHER" id="PTHR10815">
    <property type="entry name" value="METHYLATED-DNA--PROTEIN-CYSTEINE METHYLTRANSFERASE"/>
    <property type="match status" value="1"/>
</dbReference>
<comment type="subcellular location">
    <subcellularLocation>
        <location evidence="9">Cytoplasm</location>
    </subcellularLocation>
</comment>
<keyword evidence="3 9" id="KW-0963">Cytoplasm</keyword>
<dbReference type="CDD" id="cd06445">
    <property type="entry name" value="ATase"/>
    <property type="match status" value="1"/>
</dbReference>
<evidence type="ECO:0000313" key="12">
    <source>
        <dbReference type="EMBL" id="MQN81872.1"/>
    </source>
</evidence>
<evidence type="ECO:0000259" key="11">
    <source>
        <dbReference type="Pfam" id="PF02870"/>
    </source>
</evidence>
<reference evidence="12 13" key="1">
    <citation type="submission" date="2019-09" db="EMBL/GenBank/DDBJ databases">
        <title>Distinct polysaccharide growth profiles of human intestinal Prevotella copri isolates.</title>
        <authorList>
            <person name="Fehlner-Peach H."/>
            <person name="Magnabosco C."/>
            <person name="Raghavan V."/>
            <person name="Scher J.U."/>
            <person name="Tett A."/>
            <person name="Cox L.M."/>
            <person name="Gottsegen C."/>
            <person name="Watters A."/>
            <person name="Wiltshire- Gordon J.D."/>
            <person name="Segata N."/>
            <person name="Bonneau R."/>
            <person name="Littman D.R."/>
        </authorList>
    </citation>
    <scope>NUCLEOTIDE SEQUENCE [LARGE SCALE GENOMIC DNA]</scope>
    <source>
        <strain evidence="13">iA622</strain>
    </source>
</reference>
<dbReference type="Pfam" id="PF01035">
    <property type="entry name" value="DNA_binding_1"/>
    <property type="match status" value="1"/>
</dbReference>